<feature type="non-terminal residue" evidence="2">
    <location>
        <position position="1"/>
    </location>
</feature>
<dbReference type="InterPro" id="IPR001279">
    <property type="entry name" value="Metallo-B-lactamas"/>
</dbReference>
<organism evidence="2 3">
    <name type="scientific">Didymodactylos carnosus</name>
    <dbReference type="NCBI Taxonomy" id="1234261"/>
    <lineage>
        <taxon>Eukaryota</taxon>
        <taxon>Metazoa</taxon>
        <taxon>Spiralia</taxon>
        <taxon>Gnathifera</taxon>
        <taxon>Rotifera</taxon>
        <taxon>Eurotatoria</taxon>
        <taxon>Bdelloidea</taxon>
        <taxon>Philodinida</taxon>
        <taxon>Philodinidae</taxon>
        <taxon>Didymodactylos</taxon>
    </lineage>
</organism>
<dbReference type="Pfam" id="PF00753">
    <property type="entry name" value="Lactamase_B"/>
    <property type="match status" value="1"/>
</dbReference>
<name>A0A8S2YQ91_9BILA</name>
<dbReference type="SUPFAM" id="SSF56281">
    <property type="entry name" value="Metallo-hydrolase/oxidoreductase"/>
    <property type="match status" value="1"/>
</dbReference>
<dbReference type="InterPro" id="IPR036866">
    <property type="entry name" value="RibonucZ/Hydroxyglut_hydro"/>
</dbReference>
<dbReference type="AlphaFoldDB" id="A0A8S2YQ91"/>
<dbReference type="EMBL" id="CAJOBA010113447">
    <property type="protein sequence ID" value="CAF4560518.1"/>
    <property type="molecule type" value="Genomic_DNA"/>
</dbReference>
<feature type="domain" description="Metallo-beta-lactamase" evidence="1">
    <location>
        <begin position="14"/>
        <end position="74"/>
    </location>
</feature>
<dbReference type="Gene3D" id="3.60.15.30">
    <property type="entry name" value="Metallo-beta-lactamase domain"/>
    <property type="match status" value="1"/>
</dbReference>
<dbReference type="Proteomes" id="UP000682733">
    <property type="component" value="Unassembled WGS sequence"/>
</dbReference>
<reference evidence="2" key="1">
    <citation type="submission" date="2021-02" db="EMBL/GenBank/DDBJ databases">
        <authorList>
            <person name="Nowell W R."/>
        </authorList>
    </citation>
    <scope>NUCLEOTIDE SEQUENCE</scope>
</reference>
<evidence type="ECO:0000313" key="2">
    <source>
        <dbReference type="EMBL" id="CAF4560518.1"/>
    </source>
</evidence>
<proteinExistence type="predicted"/>
<evidence type="ECO:0000313" key="3">
    <source>
        <dbReference type="Proteomes" id="UP000682733"/>
    </source>
</evidence>
<comment type="caution">
    <text evidence="2">The sequence shown here is derived from an EMBL/GenBank/DDBJ whole genome shotgun (WGS) entry which is preliminary data.</text>
</comment>
<dbReference type="InterPro" id="IPR052195">
    <property type="entry name" value="Bact_Alkyl/Aryl-Sulfatase"/>
</dbReference>
<dbReference type="PANTHER" id="PTHR43223">
    <property type="entry name" value="ALKYL/ARYL-SULFATASE"/>
    <property type="match status" value="1"/>
</dbReference>
<gene>
    <name evidence="2" type="ORF">TMI583_LOCUS49906</name>
</gene>
<accession>A0A8S2YQ91</accession>
<sequence length="83" mass="8841">LTVLPGIHCAIGYGLANSILIEGRDGNIIIDTLESREGAIELHKDFQAISSKPVIGIIYTYNHADHVFGAGVLAGDNLKNVKV</sequence>
<evidence type="ECO:0000259" key="1">
    <source>
        <dbReference type="Pfam" id="PF00753"/>
    </source>
</evidence>
<protein>
    <recommendedName>
        <fullName evidence="1">Metallo-beta-lactamase domain-containing protein</fullName>
    </recommendedName>
</protein>
<dbReference type="PANTHER" id="PTHR43223:SF2">
    <property type="entry name" value="METALLO-BETA-LACTAMASE DOMAIN-CONTAINING PROTEIN"/>
    <property type="match status" value="1"/>
</dbReference>